<feature type="transmembrane region" description="Helical" evidence="1">
    <location>
        <begin position="45"/>
        <end position="69"/>
    </location>
</feature>
<keyword evidence="1" id="KW-0812">Transmembrane</keyword>
<evidence type="ECO:0000313" key="3">
    <source>
        <dbReference type="Proteomes" id="UP001250662"/>
    </source>
</evidence>
<name>A0ABU3BG59_9FLAO</name>
<keyword evidence="1" id="KW-1133">Transmembrane helix</keyword>
<sequence>MTMTSRNFLKTISIIHLAMVIGPLFAATIFYMNTEIITNGTQNDIFIYVFPLIALGGIFASKYMFNLFIKNLKNHKTLQAKLTGYQTASLIKYALIEGPAFLNIVWFSQTGNLLFLTIGGVLIIFLFTQRPRANKIEIDLNLNSEHKSQFRDLDRPM</sequence>
<keyword evidence="1" id="KW-0472">Membrane</keyword>
<feature type="transmembrane region" description="Helical" evidence="1">
    <location>
        <begin position="113"/>
        <end position="128"/>
    </location>
</feature>
<comment type="caution">
    <text evidence="2">The sequence shown here is derived from an EMBL/GenBank/DDBJ whole genome shotgun (WGS) entry which is preliminary data.</text>
</comment>
<dbReference type="EMBL" id="JAVRHU010000001">
    <property type="protein sequence ID" value="MDT0621165.1"/>
    <property type="molecule type" value="Genomic_DNA"/>
</dbReference>
<keyword evidence="3" id="KW-1185">Reference proteome</keyword>
<reference evidence="2 3" key="1">
    <citation type="submission" date="2023-09" db="EMBL/GenBank/DDBJ databases">
        <authorList>
            <person name="Rey-Velasco X."/>
        </authorList>
    </citation>
    <scope>NUCLEOTIDE SEQUENCE [LARGE SCALE GENOMIC DNA]</scope>
    <source>
        <strain evidence="2 3">P007</strain>
    </source>
</reference>
<feature type="transmembrane region" description="Helical" evidence="1">
    <location>
        <begin position="12"/>
        <end position="33"/>
    </location>
</feature>
<gene>
    <name evidence="2" type="ORF">RM520_05990</name>
</gene>
<evidence type="ECO:0008006" key="4">
    <source>
        <dbReference type="Google" id="ProtNLM"/>
    </source>
</evidence>
<accession>A0ABU3BG59</accession>
<organism evidence="2 3">
    <name type="scientific">Croceitalea vernalis</name>
    <dbReference type="NCBI Taxonomy" id="3075599"/>
    <lineage>
        <taxon>Bacteria</taxon>
        <taxon>Pseudomonadati</taxon>
        <taxon>Bacteroidota</taxon>
        <taxon>Flavobacteriia</taxon>
        <taxon>Flavobacteriales</taxon>
        <taxon>Flavobacteriaceae</taxon>
        <taxon>Croceitalea</taxon>
    </lineage>
</organism>
<dbReference type="Proteomes" id="UP001250662">
    <property type="component" value="Unassembled WGS sequence"/>
</dbReference>
<protein>
    <recommendedName>
        <fullName evidence="4">MFS transporter</fullName>
    </recommendedName>
</protein>
<feature type="transmembrane region" description="Helical" evidence="1">
    <location>
        <begin position="90"/>
        <end position="107"/>
    </location>
</feature>
<evidence type="ECO:0000313" key="2">
    <source>
        <dbReference type="EMBL" id="MDT0621165.1"/>
    </source>
</evidence>
<proteinExistence type="predicted"/>
<dbReference type="RefSeq" id="WP_311387321.1">
    <property type="nucleotide sequence ID" value="NZ_JAVRHU010000001.1"/>
</dbReference>
<evidence type="ECO:0000256" key="1">
    <source>
        <dbReference type="SAM" id="Phobius"/>
    </source>
</evidence>